<feature type="chain" id="PRO_5039682668" description="Probable periplasmic serine endoprotease DegP-like" evidence="17">
    <location>
        <begin position="22"/>
        <end position="467"/>
    </location>
</feature>
<feature type="domain" description="PDZ" evidence="18">
    <location>
        <begin position="245"/>
        <end position="341"/>
    </location>
</feature>
<comment type="caution">
    <text evidence="19">The sequence shown here is derived from an EMBL/GenBank/DDBJ whole genome shotgun (WGS) entry which is preliminary data.</text>
</comment>
<keyword evidence="10" id="KW-0378">Hydrolase</keyword>
<evidence type="ECO:0000256" key="13">
    <source>
        <dbReference type="ARBA" id="ARBA00032850"/>
    </source>
</evidence>
<dbReference type="GO" id="GO:0006508">
    <property type="term" value="P:proteolysis"/>
    <property type="evidence" value="ECO:0007669"/>
    <property type="project" value="UniProtKB-KW"/>
</dbReference>
<gene>
    <name evidence="19" type="ORF">A3A87_07760</name>
</gene>
<evidence type="ECO:0000256" key="9">
    <source>
        <dbReference type="ARBA" id="ARBA00022764"/>
    </source>
</evidence>
<keyword evidence="8" id="KW-0677">Repeat</keyword>
<evidence type="ECO:0000256" key="3">
    <source>
        <dbReference type="ARBA" id="ARBA00010541"/>
    </source>
</evidence>
<evidence type="ECO:0000256" key="14">
    <source>
        <dbReference type="PIRSR" id="PIRSR611782-1"/>
    </source>
</evidence>
<dbReference type="SUPFAM" id="SSF50494">
    <property type="entry name" value="Trypsin-like serine proteases"/>
    <property type="match status" value="1"/>
</dbReference>
<keyword evidence="7 17" id="KW-0732">Signal</keyword>
<evidence type="ECO:0000256" key="5">
    <source>
        <dbReference type="ARBA" id="ARBA00013958"/>
    </source>
</evidence>
<feature type="compositionally biased region" description="Basic and acidic residues" evidence="16">
    <location>
        <begin position="365"/>
        <end position="374"/>
    </location>
</feature>
<evidence type="ECO:0000256" key="2">
    <source>
        <dbReference type="ARBA" id="ARBA00004418"/>
    </source>
</evidence>
<evidence type="ECO:0000256" key="15">
    <source>
        <dbReference type="PIRSR" id="PIRSR611782-2"/>
    </source>
</evidence>
<accession>A0A1F6TYR5</accession>
<dbReference type="NCBIfam" id="TIGR02037">
    <property type="entry name" value="degP_htrA_DO"/>
    <property type="match status" value="1"/>
</dbReference>
<evidence type="ECO:0000313" key="20">
    <source>
        <dbReference type="Proteomes" id="UP000179037"/>
    </source>
</evidence>
<evidence type="ECO:0000256" key="1">
    <source>
        <dbReference type="ARBA" id="ARBA00001772"/>
    </source>
</evidence>
<dbReference type="PRINTS" id="PR00834">
    <property type="entry name" value="PROTEASES2C"/>
</dbReference>
<protein>
    <recommendedName>
        <fullName evidence="5">Probable periplasmic serine endoprotease DegP-like</fullName>
        <ecNumber evidence="4">3.4.21.107</ecNumber>
    </recommendedName>
    <alternativeName>
        <fullName evidence="13">Protease Do</fullName>
    </alternativeName>
</protein>
<feature type="region of interest" description="Disordered" evidence="16">
    <location>
        <begin position="353"/>
        <end position="377"/>
    </location>
</feature>
<dbReference type="STRING" id="1817768.A3A87_07760"/>
<dbReference type="Proteomes" id="UP000179037">
    <property type="component" value="Unassembled WGS sequence"/>
</dbReference>
<keyword evidence="11" id="KW-0720">Serine protease</keyword>
<evidence type="ECO:0000256" key="16">
    <source>
        <dbReference type="SAM" id="MobiDB-lite"/>
    </source>
</evidence>
<dbReference type="InterPro" id="IPR011782">
    <property type="entry name" value="Pept_S1C_Do"/>
</dbReference>
<dbReference type="SUPFAM" id="SSF50156">
    <property type="entry name" value="PDZ domain-like"/>
    <property type="match status" value="2"/>
</dbReference>
<dbReference type="AlphaFoldDB" id="A0A1F6TYR5"/>
<evidence type="ECO:0000256" key="10">
    <source>
        <dbReference type="ARBA" id="ARBA00022801"/>
    </source>
</evidence>
<dbReference type="CDD" id="cd10839">
    <property type="entry name" value="cpPDZ1_DegP-like"/>
    <property type="match status" value="1"/>
</dbReference>
<keyword evidence="6" id="KW-0645">Protease</keyword>
<dbReference type="GO" id="GO:0004252">
    <property type="term" value="F:serine-type endopeptidase activity"/>
    <property type="evidence" value="ECO:0007669"/>
    <property type="project" value="InterPro"/>
</dbReference>
<dbReference type="Pfam" id="PF13180">
    <property type="entry name" value="PDZ_2"/>
    <property type="match status" value="2"/>
</dbReference>
<evidence type="ECO:0000256" key="11">
    <source>
        <dbReference type="ARBA" id="ARBA00022825"/>
    </source>
</evidence>
<name>A0A1F6TYR5_9PROT</name>
<evidence type="ECO:0000256" key="12">
    <source>
        <dbReference type="ARBA" id="ARBA00023016"/>
    </source>
</evidence>
<dbReference type="InterPro" id="IPR001940">
    <property type="entry name" value="Peptidase_S1C"/>
</dbReference>
<feature type="signal peptide" evidence="17">
    <location>
        <begin position="1"/>
        <end position="21"/>
    </location>
</feature>
<dbReference type="EC" id="3.4.21.107" evidence="4"/>
<evidence type="ECO:0000259" key="18">
    <source>
        <dbReference type="PROSITE" id="PS50106"/>
    </source>
</evidence>
<feature type="domain" description="PDZ" evidence="18">
    <location>
        <begin position="375"/>
        <end position="428"/>
    </location>
</feature>
<comment type="catalytic activity">
    <reaction evidence="1">
        <text>Acts on substrates that are at least partially unfolded. The cleavage site P1 residue is normally between a pair of hydrophobic residues, such as Val-|-Val.</text>
        <dbReference type="EC" id="3.4.21.107"/>
    </reaction>
</comment>
<keyword evidence="9" id="KW-0574">Periplasm</keyword>
<dbReference type="InterPro" id="IPR036034">
    <property type="entry name" value="PDZ_sf"/>
</dbReference>
<evidence type="ECO:0000256" key="6">
    <source>
        <dbReference type="ARBA" id="ARBA00022670"/>
    </source>
</evidence>
<evidence type="ECO:0000256" key="17">
    <source>
        <dbReference type="SAM" id="SignalP"/>
    </source>
</evidence>
<dbReference type="EMBL" id="MFTC01000077">
    <property type="protein sequence ID" value="OGI50209.1"/>
    <property type="molecule type" value="Genomic_DNA"/>
</dbReference>
<dbReference type="Pfam" id="PF13365">
    <property type="entry name" value="Trypsin_2"/>
    <property type="match status" value="1"/>
</dbReference>
<evidence type="ECO:0000256" key="7">
    <source>
        <dbReference type="ARBA" id="ARBA00022729"/>
    </source>
</evidence>
<dbReference type="InterPro" id="IPR001478">
    <property type="entry name" value="PDZ"/>
</dbReference>
<dbReference type="InterPro" id="IPR009003">
    <property type="entry name" value="Peptidase_S1_PA"/>
</dbReference>
<feature type="active site" description="Charge relay system" evidence="14">
    <location>
        <position position="103"/>
    </location>
</feature>
<dbReference type="SMART" id="SM00228">
    <property type="entry name" value="PDZ"/>
    <property type="match status" value="2"/>
</dbReference>
<organism evidence="19 20">
    <name type="scientific">Candidatus Muproteobacteria bacterium RIFCSPLOWO2_01_FULL_60_18</name>
    <dbReference type="NCBI Taxonomy" id="1817768"/>
    <lineage>
        <taxon>Bacteria</taxon>
        <taxon>Pseudomonadati</taxon>
        <taxon>Pseudomonadota</taxon>
        <taxon>Candidatus Muproteobacteria</taxon>
    </lineage>
</organism>
<sequence length="467" mass="49604">MASFRYAVLLALFLAAPLAAAPRGGLPDFSRLVTVHGTAVVNISVTRGLKPTGFSADTTAPENGNARDFIRPFPGENAQPTEENSLGSGFIVSPDGYIITCAHVTENAREILVRLNDRREFSAHLVGSDRRSDIALLKIESTGLPTIVIGDANKLQVGEWVLAIGSPFGFDSSATAGIVSAKGRILPNESYVSFIQTDVPINPGNSGGPLFNLRGEVVGVNSQIYSGTGGFMGVSFAIPIDAAMNIGAQLKSEGRVRRGWLGVSLQDVSRALASAYGLNKPRGALVADVLPKSPAAKSDLRAGDIVVEYEGKAIDRSSDLPALVGLSMPGTHARFRVFRRDQGMQTVVVTLGELKEESPAQPPPGKDRPEDHSRFGLSLGDITGLQRRELDIDHGASVNDVEEGRARDAGLRPGDVILEVDGKRVTDVAGFHRLLAHARRGRPAVLRVRRGMATLFLALDAADRSGP</sequence>
<feature type="binding site" evidence="15">
    <location>
        <position position="103"/>
    </location>
    <ligand>
        <name>substrate</name>
    </ligand>
</feature>
<feature type="active site" description="Charge relay system" evidence="14">
    <location>
        <position position="133"/>
    </location>
</feature>
<dbReference type="Gene3D" id="2.40.10.120">
    <property type="match status" value="1"/>
</dbReference>
<reference evidence="19 20" key="1">
    <citation type="journal article" date="2016" name="Nat. Commun.">
        <title>Thousands of microbial genomes shed light on interconnected biogeochemical processes in an aquifer system.</title>
        <authorList>
            <person name="Anantharaman K."/>
            <person name="Brown C.T."/>
            <person name="Hug L.A."/>
            <person name="Sharon I."/>
            <person name="Castelle C.J."/>
            <person name="Probst A.J."/>
            <person name="Thomas B.C."/>
            <person name="Singh A."/>
            <person name="Wilkins M.J."/>
            <person name="Karaoz U."/>
            <person name="Brodie E.L."/>
            <person name="Williams K.H."/>
            <person name="Hubbard S.S."/>
            <person name="Banfield J.F."/>
        </authorList>
    </citation>
    <scope>NUCLEOTIDE SEQUENCE [LARGE SCALE GENOMIC DNA]</scope>
</reference>
<feature type="binding site" evidence="15">
    <location>
        <begin position="204"/>
        <end position="206"/>
    </location>
    <ligand>
        <name>substrate</name>
    </ligand>
</feature>
<dbReference type="PANTHER" id="PTHR22939">
    <property type="entry name" value="SERINE PROTEASE FAMILY S1C HTRA-RELATED"/>
    <property type="match status" value="1"/>
</dbReference>
<dbReference type="PANTHER" id="PTHR22939:SF130">
    <property type="entry name" value="PERIPLASMIC SERINE ENDOPROTEASE DEGP-LIKE-RELATED"/>
    <property type="match status" value="1"/>
</dbReference>
<proteinExistence type="inferred from homology"/>
<evidence type="ECO:0000256" key="8">
    <source>
        <dbReference type="ARBA" id="ARBA00022737"/>
    </source>
</evidence>
<feature type="active site" description="Charge relay system" evidence="14">
    <location>
        <position position="206"/>
    </location>
</feature>
<evidence type="ECO:0000256" key="4">
    <source>
        <dbReference type="ARBA" id="ARBA00013035"/>
    </source>
</evidence>
<feature type="binding site" evidence="15">
    <location>
        <position position="133"/>
    </location>
    <ligand>
        <name>substrate</name>
    </ligand>
</feature>
<dbReference type="PROSITE" id="PS50106">
    <property type="entry name" value="PDZ"/>
    <property type="match status" value="2"/>
</dbReference>
<keyword evidence="12" id="KW-0346">Stress response</keyword>
<comment type="similarity">
    <text evidence="3">Belongs to the peptidase S1C family.</text>
</comment>
<comment type="subcellular location">
    <subcellularLocation>
        <location evidence="2">Periplasm</location>
    </subcellularLocation>
</comment>
<dbReference type="Gene3D" id="2.30.42.10">
    <property type="match status" value="2"/>
</dbReference>
<evidence type="ECO:0000313" key="19">
    <source>
        <dbReference type="EMBL" id="OGI50209.1"/>
    </source>
</evidence>